<protein>
    <submittedName>
        <fullName evidence="6">TetR/AcrR family transcriptional regulator</fullName>
    </submittedName>
</protein>
<dbReference type="EMBL" id="BAABJQ010000006">
    <property type="protein sequence ID" value="GAA5184766.1"/>
    <property type="molecule type" value="Genomic_DNA"/>
</dbReference>
<accession>A0ABP9RQN4</accession>
<sequence length="210" mass="23325">MATGSAPLRKDARRNRERLVAAAREVFAERGLDVALDEVARRAGVSIGTLYNRFPTRADLVEAVFADRVEAVARIAEHALSMDDAWDGFTHFVEQICRMQAADRGYNDLAARRIPQAVPTAAQAHGYQLMTRILDRAQRAGALRADFTVEDMAFVTWAITRTIEATAEVNPTAWRRHLALILDGLRAPAAHPLPEPPMLPDQVARIMRDC</sequence>
<evidence type="ECO:0000256" key="1">
    <source>
        <dbReference type="ARBA" id="ARBA00023015"/>
    </source>
</evidence>
<proteinExistence type="predicted"/>
<dbReference type="Pfam" id="PF00440">
    <property type="entry name" value="TetR_N"/>
    <property type="match status" value="1"/>
</dbReference>
<dbReference type="RefSeq" id="WP_345629412.1">
    <property type="nucleotide sequence ID" value="NZ_BAABJQ010000006.1"/>
</dbReference>
<name>A0ABP9RQN4_9ACTN</name>
<dbReference type="InterPro" id="IPR049445">
    <property type="entry name" value="TetR_SbtR-like_C"/>
</dbReference>
<feature type="DNA-binding region" description="H-T-H motif" evidence="4">
    <location>
        <begin position="35"/>
        <end position="54"/>
    </location>
</feature>
<dbReference type="InterPro" id="IPR009057">
    <property type="entry name" value="Homeodomain-like_sf"/>
</dbReference>
<comment type="caution">
    <text evidence="6">The sequence shown here is derived from an EMBL/GenBank/DDBJ whole genome shotgun (WGS) entry which is preliminary data.</text>
</comment>
<evidence type="ECO:0000256" key="3">
    <source>
        <dbReference type="ARBA" id="ARBA00023163"/>
    </source>
</evidence>
<keyword evidence="3" id="KW-0804">Transcription</keyword>
<dbReference type="SUPFAM" id="SSF48498">
    <property type="entry name" value="Tetracyclin repressor-like, C-terminal domain"/>
    <property type="match status" value="1"/>
</dbReference>
<dbReference type="PANTHER" id="PTHR30055:SF234">
    <property type="entry name" value="HTH-TYPE TRANSCRIPTIONAL REGULATOR BETI"/>
    <property type="match status" value="1"/>
</dbReference>
<evidence type="ECO:0000256" key="4">
    <source>
        <dbReference type="PROSITE-ProRule" id="PRU00335"/>
    </source>
</evidence>
<keyword evidence="1" id="KW-0805">Transcription regulation</keyword>
<evidence type="ECO:0000313" key="6">
    <source>
        <dbReference type="EMBL" id="GAA5184766.1"/>
    </source>
</evidence>
<dbReference type="PANTHER" id="PTHR30055">
    <property type="entry name" value="HTH-TYPE TRANSCRIPTIONAL REGULATOR RUTR"/>
    <property type="match status" value="1"/>
</dbReference>
<evidence type="ECO:0000313" key="7">
    <source>
        <dbReference type="Proteomes" id="UP001501570"/>
    </source>
</evidence>
<reference evidence="7" key="1">
    <citation type="journal article" date="2019" name="Int. J. Syst. Evol. Microbiol.">
        <title>The Global Catalogue of Microorganisms (GCM) 10K type strain sequencing project: providing services to taxonomists for standard genome sequencing and annotation.</title>
        <authorList>
            <consortium name="The Broad Institute Genomics Platform"/>
            <consortium name="The Broad Institute Genome Sequencing Center for Infectious Disease"/>
            <person name="Wu L."/>
            <person name="Ma J."/>
        </authorList>
    </citation>
    <scope>NUCLEOTIDE SEQUENCE [LARGE SCALE GENOMIC DNA]</scope>
    <source>
        <strain evidence="7">JCM 18304</strain>
    </source>
</reference>
<dbReference type="PROSITE" id="PS50977">
    <property type="entry name" value="HTH_TETR_2"/>
    <property type="match status" value="1"/>
</dbReference>
<evidence type="ECO:0000259" key="5">
    <source>
        <dbReference type="PROSITE" id="PS50977"/>
    </source>
</evidence>
<dbReference type="InterPro" id="IPR036271">
    <property type="entry name" value="Tet_transcr_reg_TetR-rel_C_sf"/>
</dbReference>
<dbReference type="PRINTS" id="PR00455">
    <property type="entry name" value="HTHTETR"/>
</dbReference>
<feature type="domain" description="HTH tetR-type" evidence="5">
    <location>
        <begin position="13"/>
        <end position="72"/>
    </location>
</feature>
<dbReference type="Pfam" id="PF21597">
    <property type="entry name" value="TetR_C_43"/>
    <property type="match status" value="1"/>
</dbReference>
<keyword evidence="7" id="KW-1185">Reference proteome</keyword>
<gene>
    <name evidence="6" type="ORF">GCM10023322_26990</name>
</gene>
<dbReference type="Gene3D" id="1.10.357.10">
    <property type="entry name" value="Tetracycline Repressor, domain 2"/>
    <property type="match status" value="1"/>
</dbReference>
<organism evidence="6 7">
    <name type="scientific">Rugosimonospora acidiphila</name>
    <dbReference type="NCBI Taxonomy" id="556531"/>
    <lineage>
        <taxon>Bacteria</taxon>
        <taxon>Bacillati</taxon>
        <taxon>Actinomycetota</taxon>
        <taxon>Actinomycetes</taxon>
        <taxon>Micromonosporales</taxon>
        <taxon>Micromonosporaceae</taxon>
        <taxon>Rugosimonospora</taxon>
    </lineage>
</organism>
<keyword evidence="2 4" id="KW-0238">DNA-binding</keyword>
<dbReference type="SUPFAM" id="SSF46689">
    <property type="entry name" value="Homeodomain-like"/>
    <property type="match status" value="1"/>
</dbReference>
<dbReference type="InterPro" id="IPR001647">
    <property type="entry name" value="HTH_TetR"/>
</dbReference>
<dbReference type="InterPro" id="IPR050109">
    <property type="entry name" value="HTH-type_TetR-like_transc_reg"/>
</dbReference>
<evidence type="ECO:0000256" key="2">
    <source>
        <dbReference type="ARBA" id="ARBA00023125"/>
    </source>
</evidence>
<dbReference type="Proteomes" id="UP001501570">
    <property type="component" value="Unassembled WGS sequence"/>
</dbReference>